<dbReference type="InterPro" id="IPR023213">
    <property type="entry name" value="CAT-like_dom_sf"/>
</dbReference>
<evidence type="ECO:0000256" key="1">
    <source>
        <dbReference type="ARBA" id="ARBA00022450"/>
    </source>
</evidence>
<dbReference type="SUPFAM" id="SSF53335">
    <property type="entry name" value="S-adenosyl-L-methionine-dependent methyltransferases"/>
    <property type="match status" value="1"/>
</dbReference>
<dbReference type="Pfam" id="PF14765">
    <property type="entry name" value="PS-DH"/>
    <property type="match status" value="1"/>
</dbReference>
<dbReference type="SUPFAM" id="SSF53901">
    <property type="entry name" value="Thiolase-like"/>
    <property type="match status" value="1"/>
</dbReference>
<dbReference type="Pfam" id="PF08659">
    <property type="entry name" value="KR"/>
    <property type="match status" value="1"/>
</dbReference>
<dbReference type="InterPro" id="IPR000873">
    <property type="entry name" value="AMP-dep_synth/lig_dom"/>
</dbReference>
<dbReference type="Gene3D" id="1.10.1200.10">
    <property type="entry name" value="ACP-like"/>
    <property type="match status" value="1"/>
</dbReference>
<dbReference type="SMART" id="SM00827">
    <property type="entry name" value="PKS_AT"/>
    <property type="match status" value="1"/>
</dbReference>
<accession>A0A7J6IBQ7</accession>
<dbReference type="Pfam" id="PF00501">
    <property type="entry name" value="AMP-binding"/>
    <property type="match status" value="1"/>
</dbReference>
<comment type="similarity">
    <text evidence="9">In the C-terminal section; belongs to the NRP synthetase family.</text>
</comment>
<gene>
    <name evidence="15" type="primary">fsdS</name>
    <name evidence="15" type="ORF">CGGC5_v017368</name>
</gene>
<keyword evidence="2" id="KW-0597">Phosphoprotein</keyword>
<dbReference type="InterPro" id="IPR001227">
    <property type="entry name" value="Ac_transferase_dom_sf"/>
</dbReference>
<feature type="domain" description="Carrier" evidence="12">
    <location>
        <begin position="3556"/>
        <end position="3636"/>
    </location>
</feature>
<dbReference type="GO" id="GO:0006633">
    <property type="term" value="P:fatty acid biosynthetic process"/>
    <property type="evidence" value="ECO:0007669"/>
    <property type="project" value="InterPro"/>
</dbReference>
<dbReference type="Pfam" id="PF02801">
    <property type="entry name" value="Ketoacyl-synt_C"/>
    <property type="match status" value="1"/>
</dbReference>
<keyword evidence="16" id="KW-1185">Reference proteome</keyword>
<evidence type="ECO:0000256" key="10">
    <source>
        <dbReference type="PROSITE-ProRule" id="PRU01363"/>
    </source>
</evidence>
<dbReference type="Pfam" id="PF16197">
    <property type="entry name" value="KAsynt_C_assoc"/>
    <property type="match status" value="1"/>
</dbReference>
<dbReference type="InterPro" id="IPR014031">
    <property type="entry name" value="Ketoacyl_synth_C"/>
</dbReference>
<dbReference type="InterPro" id="IPR036291">
    <property type="entry name" value="NAD(P)-bd_dom_sf"/>
</dbReference>
<feature type="domain" description="Ketosynthase family 3 (KS3)" evidence="13">
    <location>
        <begin position="11"/>
        <end position="446"/>
    </location>
</feature>
<feature type="region of interest" description="Disordered" evidence="11">
    <location>
        <begin position="2484"/>
        <end position="2570"/>
    </location>
</feature>
<feature type="active site" description="Proton donor; for dehydratase activity" evidence="10">
    <location>
        <position position="1159"/>
    </location>
</feature>
<dbReference type="InterPro" id="IPR001242">
    <property type="entry name" value="Condensation_dom"/>
</dbReference>
<dbReference type="Pfam" id="PF07993">
    <property type="entry name" value="NAD_binding_4"/>
    <property type="match status" value="1"/>
</dbReference>
<dbReference type="InterPro" id="IPR013120">
    <property type="entry name" value="FAR_NAD-bd"/>
</dbReference>
<dbReference type="CDD" id="cd19532">
    <property type="entry name" value="C_PKS-NRPS"/>
    <property type="match status" value="1"/>
</dbReference>
<dbReference type="CDD" id="cd00833">
    <property type="entry name" value="PKS"/>
    <property type="match status" value="1"/>
</dbReference>
<dbReference type="GeneID" id="43611790"/>
<reference evidence="15 16" key="1">
    <citation type="submission" date="2012-08" db="EMBL/GenBank/DDBJ databases">
        <authorList>
            <person name="Gan P.H.P."/>
            <person name="Ikeda K."/>
            <person name="Irieda H."/>
            <person name="Narusaka M."/>
            <person name="O'Connell R.J."/>
            <person name="Narusaka Y."/>
            <person name="Takano Y."/>
            <person name="Kubo Y."/>
            <person name="Shirasu K."/>
        </authorList>
    </citation>
    <scope>NUCLEOTIDE SEQUENCE [LARGE SCALE GENOMIC DNA]</scope>
    <source>
        <strain evidence="15 16">Nara gc5</strain>
    </source>
</reference>
<dbReference type="SUPFAM" id="SSF47336">
    <property type="entry name" value="ACP-like"/>
    <property type="match status" value="2"/>
</dbReference>
<dbReference type="InterPro" id="IPR020845">
    <property type="entry name" value="AMP-binding_CS"/>
</dbReference>
<dbReference type="Gene3D" id="3.40.50.150">
    <property type="entry name" value="Vaccinia Virus protein VP39"/>
    <property type="match status" value="1"/>
</dbReference>
<dbReference type="InterPro" id="IPR014030">
    <property type="entry name" value="Ketoacyl_synth_N"/>
</dbReference>
<reference evidence="15 16" key="2">
    <citation type="submission" date="2020-04" db="EMBL/GenBank/DDBJ databases">
        <title>Genome sequencing and assembly of multiple isolates from the Colletotrichum gloeosporioides species complex.</title>
        <authorList>
            <person name="Gan P."/>
            <person name="Shirasu K."/>
        </authorList>
    </citation>
    <scope>NUCLEOTIDE SEQUENCE [LARGE SCALE GENOMIC DNA]</scope>
    <source>
        <strain evidence="15 16">Nara gc5</strain>
    </source>
</reference>
<dbReference type="InterPro" id="IPR020806">
    <property type="entry name" value="PKS_PP-bd"/>
</dbReference>
<evidence type="ECO:0000256" key="7">
    <source>
        <dbReference type="ARBA" id="ARBA00023002"/>
    </source>
</evidence>
<comment type="caution">
    <text evidence="15">The sequence shown here is derived from an EMBL/GenBank/DDBJ whole genome shotgun (WGS) entry which is preliminary data.</text>
</comment>
<dbReference type="PROSITE" id="PS00455">
    <property type="entry name" value="AMP_BINDING"/>
    <property type="match status" value="1"/>
</dbReference>
<feature type="region of interest" description="N-terminal hotdog fold" evidence="10">
    <location>
        <begin position="949"/>
        <end position="1083"/>
    </location>
</feature>
<dbReference type="Pfam" id="PF08242">
    <property type="entry name" value="Methyltransf_12"/>
    <property type="match status" value="1"/>
</dbReference>
<keyword evidence="6" id="KW-0677">Repeat</keyword>
<dbReference type="Pfam" id="PF00698">
    <property type="entry name" value="Acyl_transf_1"/>
    <property type="match status" value="1"/>
</dbReference>
<dbReference type="SUPFAM" id="SSF51735">
    <property type="entry name" value="NAD(P)-binding Rossmann-fold domains"/>
    <property type="match status" value="2"/>
</dbReference>
<dbReference type="Proteomes" id="UP000011096">
    <property type="component" value="Unassembled WGS sequence"/>
</dbReference>
<dbReference type="GO" id="GO:0032259">
    <property type="term" value="P:methylation"/>
    <property type="evidence" value="ECO:0007669"/>
    <property type="project" value="UniProtKB-KW"/>
</dbReference>
<dbReference type="SMART" id="SM00826">
    <property type="entry name" value="PKS_DH"/>
    <property type="match status" value="1"/>
</dbReference>
<evidence type="ECO:0000256" key="8">
    <source>
        <dbReference type="ARBA" id="ARBA00023268"/>
    </source>
</evidence>
<dbReference type="RefSeq" id="XP_031875985.1">
    <property type="nucleotide sequence ID" value="XM_032027666.1"/>
</dbReference>
<evidence type="ECO:0000259" key="12">
    <source>
        <dbReference type="PROSITE" id="PS50075"/>
    </source>
</evidence>
<dbReference type="InterPro" id="IPR049552">
    <property type="entry name" value="PKS_DH_N"/>
</dbReference>
<dbReference type="InterPro" id="IPR042099">
    <property type="entry name" value="ANL_N_sf"/>
</dbReference>
<feature type="active site" description="Proton acceptor; for dehydratase activity" evidence="10">
    <location>
        <position position="981"/>
    </location>
</feature>
<evidence type="ECO:0000259" key="13">
    <source>
        <dbReference type="PROSITE" id="PS52004"/>
    </source>
</evidence>
<evidence type="ECO:0000256" key="6">
    <source>
        <dbReference type="ARBA" id="ARBA00022737"/>
    </source>
</evidence>
<dbReference type="CDD" id="cd05930">
    <property type="entry name" value="A_NRPS"/>
    <property type="match status" value="1"/>
</dbReference>
<dbReference type="PROSITE" id="PS52004">
    <property type="entry name" value="KS3_2"/>
    <property type="match status" value="1"/>
</dbReference>
<dbReference type="Pfam" id="PF21089">
    <property type="entry name" value="PKS_DH_N"/>
    <property type="match status" value="1"/>
</dbReference>
<dbReference type="InterPro" id="IPR057326">
    <property type="entry name" value="KR_dom"/>
</dbReference>
<dbReference type="InterPro" id="IPR032821">
    <property type="entry name" value="PKS_assoc"/>
</dbReference>
<keyword evidence="3" id="KW-0436">Ligase</keyword>
<keyword evidence="5" id="KW-0808">Transferase</keyword>
<sequence>MNQHTHRHGENEPIAVVGSACRFPGALDTPSKLWEFLRDPTDLLTKIPKERFNADAFYHPDGMHHGTTNVTESYLLREDVRLFDAGFFNIKPVEAHSIDPQQRVLMEVVYESLEAAGMPIESLAGSETGVYVGLMCEDYVDHLRRDIDTMPTYMGTGTARSIISNRISYFFDWHGPSMTIDTACSSSLVAVHQAVQLLRSGESNLAVAAGANLILGPELYIGESKLKMLAPGSRSRMWDVEADGYARGEGIAAVILKRLSDAVRDGDHIECIIRESGVNSDGRTKGITMPNQVAQTDLITRTYRKAGLDAKDPLQRCQYFEAHGTGTPAGDAREAEGIARAFFEPGSAPMAQTDPLYVGSIKTVIGHTEGTAGLAGFLKASLALQNSTIPPNLLFHNLSPEVAPFYENLEVASKAKPWPKLLTGPRRASVNNFGFGGTNSHVILENFEGAPEAVMEKEPAGPNFAPFVFSAGSETALEKTLEVYTAHLKDNPDISPRDLSFTLHSRRSALSTRATFPASSISQLAVNIDEHIALRKSNVDQAADRIETRPMTAQPRTLGVFTGQGAQWATMGNELIAASSHLRKTLAGLQAALDSLPEDHRPSWSLADELAMTPPKSRIGEALLSQTICTAVQVLLIDLLTAAGIEFEAVVGHSSGEIAAAYAAGFISREDAVKIAYYRGYFTTAITYEKKGAMMAIGTSIEDAREVCGLEAFEGRISVAACNSQSSVTLSGDEDAIDEVQLVFEEENKFARKLKVDKAYHSHHMVPCSEAYVKALEACDIRVLQGNGRCKWHSSVYPQTTVTSASKLGGEYWKDNMLSPVLFAQALENAAGSEEAFNIVIEVGPHPALKGPAQETLKTFYGKPLACTGVLQRNKNDVEAFSASLGYVWARFSTSFVKFTELNELLDLAPSRTPRLLTTLPAYSWDHDRVYWHESRLTRAFNQRKHAHNALLGSLLPDGVEDEIRWRNLLRPSELPWIQGHQLQGQMVYPAAAYISSAVEAARVLVDTQAIRFIEIHNFVIGRALVFQDDQSSVETLFTLSNIDRRSQDDVSANFKFHAATSANADNLACLATGQLVLKLDAAQHPDRSARCRNPEPPYMLDVAQHNFYSSLEKLGYQYEGVFKSMSSMKRKLDYGSAFVEVPHQEAADAVLVHPALLDVAFQAIFLAYWWPGDGSIDRLHVPTSISSIRIDVQQCEDGLVPGTMLPLQSHLTENPLSSHVIGGDVDVFSHGDSSPSVIQVEGVRATPFSDATAEADRHLFSEHVWGPLVPDGHLAANNQATDRDRELATDLERISLYYMNKVSRLIPVGQRDAVEWHHKAMFDCFTHVIHQTREGKRRFTKKEWLKDTWEDISSIMDKYPDSIEVRMNRAVGENLPAAVRGETQILQHMTADNMLNRLYVEAMGVKESTAFLSRTVAQIVHRYPHMEILEIGAGTGGATKLIMEGIGRSFNSYTFTDISTGFFERAQEVFASHSDKMTFKALDCEKDVMEQGFPEYSYDLVIGSLVLHATKDLHRTLTNARRLLKPGGYLVILEITSNDVLWVGFAMSGLPGWWLGGEDGRKYSPCVSSAEWHTLMTGAGYSGIDTLTPEIDTLARPYSVLVTQAVDEKVNLLREPLDYRPLLSEDDAEKKELAIIGGTTLSTVVLIDQFLHLIRHLDFSITRCRSLHDISPSSIGPAALVLNLTELDSPIFQNLSAESMRGLQSLLDYQRTILWVTLGCRAEQPYMNMSVGFGRTVALEMPDICLQFLDLEYSRKPDARLVAEMLLRLSLSEPDSMLWSVEPEMVQEDGRIMIPRLIANRESNNRYNASRRAIVEERDPRDAPPLMLCGAEDGRNYIRESQVSSGADDVVIQVRQSTLFPIAGKLHGVLGTSIHDGRTMLGFATANGSRAVLASGKQVEYPDVNSEGALLLSLLDLEAAAYKVLDAVPPHSSIIVHEPHKLLAEKLQINAQKKNIQVVFTTARPLEAGDDRTHWLQVDRLLPRRLVKAMLPSDASIVVDCSINGSEDLAAFVATCLPSGCRQVSLLEVQRRRGSSDAESLGQLLTAVQAIDLATASTVLPFSLPTVGVKELTTSSTHADSNTVIDWEADTTVPVQVSTVNDQISLQADKTYALFGLTSDLATSLCDWMVTRGARNFVLTSRNPNVDKRWLKQMQEAGVTVSVHASDITDLGRTEQLVSKIRRDLPPIAGIMHGAMVLQDTAFAEMSFETMKRVLDPKVMGMIHLDRLFRGETLDFFIMFSSLASAAGNRGQSNYSAANMFGVAKTLERRQHGLAASVVHIGAVLGVGFVMRELDETVLPAIYRAGFSWMEERGFHQCMAEAMIAGQPESGRNPEIVTGLRTINAHEEEPTPWMNNPRFQHCITWEGNASLKKSAGANAAVPIKTRLQEAATPEEVLSIIRAGFTGKLQAVLQLPLEDEAARDGIIGMSADDLGVDSLVAVEIRSWFIKELAVDMPVLKVLGGATIGDLLAFALEKLPAEMTPRLGPDAIPTTAAEGAGQKPSTQPAPTRTPSPSNSSDDRGSASNGSSGASGTLISSPELPSALDGNPATPMTLEEEDEVEKPSPVSLTRLVQRSDLEKSMPMSPGQSGFWFLRHFVEDQSTFNITFSIKLTGALRTEKFEAAVRAMGQRHEALRTAFITEDERTVQGVLKESRLYLERKTIGHVSEVTDQFEATRDHIYDIENGENMKITLLSLAQEEAYLVMGYHHINMDGASLEVFLADLERAYTDKPLSKSPLQYPDFSITQNKELEKGGMRAELEYWRAELGDSPAALPLLRSSTAAKTREPIHRYDHNTSRRPINPALASRIQQMCRKQKVNIFHFYLGVFEVMLFRLLGTPDLCIGMADANRFEGNLATSMGMYLNLLPLRFRPRADHTFKQVLAEVRRKTLGAMAHARLPFDALVDGLKVPRSTLHAPLFQAFINYRAGVANKRRFGGVEAEGLESLAGRTAYDISIDIFDNPGADTEVAFVVQEQLYSVADAELLSRAYFDMLDYFSRNPAASLADAPVPEPEEPLEESLSLSYGGTAESQWPETVVHLIDAMIQTHHDAIALKDTQGQEWTYAQMAQRIHAIASALLGQNIVPGSHIGVLQEPGLAWICSMLAVLRVGATYVPLDPGTPAARLSSVIRDCRPAALLVDNTTLSGVGELGEQPSACTINVSTIPDSKGAIVNKAAANTAAVILYTSGTTGTPKGVILSHRGLRNYFEWEFADGPEKLKALQHSAPGFDLGLWQSLVALVHGGTLIIAPRALRGDPSSIAMLMAEEQITHVGATPSEYLSWIQHGFAHLARCTTWRYAMSVGEQCPDQLLEDFGKLGLPDIRLFNSYGPSEATMGSSATELVLGRHPGGRVLAGQALTNRSVYVLGDDLRPLPRGATGEIYIGGAGVADGYLNQTALTSEKFLDDPLASDHFKTNGWTRMYRTGDKGRITQNGSLEVLGRIDGDTQIQLRGIRIELEDIENTIRQAANGAIHSVAVSARGEKNPFLVAHAVLNGELENEDAFLQNLATSLPLPQYMRPAAITAISEMPLTSNGKLDRKAVQQLPISQGTQRATAAAQLGNVEQQLSKVWEAVLPEEILKLHTIEPSTDFFHVGGNSMSLLQLQSRIKKELGVSLTVMKLFENSTLAVMARLVADATFSVSLDIDWTEETALTKDVVDAGAYRARPVRPELRGSIILTGATGFLGNEILRQLVDTPEVTQVHCIAVRSASKLGDLKSSPKVTIHLGDLTDPQVGLSPETASDIFGTATAIIHSGADVSFLKTYPTLRRSNLEATKELARLALAHGVPFHYISTMATGRLNGADVFGEESLAAHSPPPQFPDAYVATKWAGEVFLEEVNKRLGLPVWIHRPSSITGEGASDLDVMNSVVRFARQLRAVPTSARWRGNLDFVSLEATATGIMDVVLEAAREDREEGLAFLHHSGEVVIPVEGLREHLEKEDGVVYKELALSEWTDLAVEEGLNVLIAAYLAAIDEMGLDVVFQDLVKGETAA</sequence>
<dbReference type="InterPro" id="IPR016036">
    <property type="entry name" value="Malonyl_transacylase_ACP-bd"/>
</dbReference>
<dbReference type="InterPro" id="IPR020841">
    <property type="entry name" value="PKS_Beta-ketoAc_synthase_dom"/>
</dbReference>
<dbReference type="SUPFAM" id="SSF52151">
    <property type="entry name" value="FabD/lysophospholipase-like"/>
    <property type="match status" value="1"/>
</dbReference>
<dbReference type="InterPro" id="IPR014043">
    <property type="entry name" value="Acyl_transferase_dom"/>
</dbReference>
<dbReference type="SMART" id="SM00823">
    <property type="entry name" value="PKS_PP"/>
    <property type="match status" value="2"/>
</dbReference>
<dbReference type="CDD" id="cd02440">
    <property type="entry name" value="AdoMet_MTases"/>
    <property type="match status" value="1"/>
</dbReference>
<evidence type="ECO:0000256" key="2">
    <source>
        <dbReference type="ARBA" id="ARBA00022553"/>
    </source>
</evidence>
<feature type="compositionally biased region" description="Polar residues" evidence="11">
    <location>
        <begin position="2502"/>
        <end position="2511"/>
    </location>
</feature>
<dbReference type="Gene3D" id="3.30.559.10">
    <property type="entry name" value="Chloramphenicol acetyltransferase-like domain"/>
    <property type="match status" value="1"/>
</dbReference>
<keyword evidence="4" id="KW-0489">Methyltransferase</keyword>
<dbReference type="InterPro" id="IPR013968">
    <property type="entry name" value="PKS_KR"/>
</dbReference>
<keyword evidence="8" id="KW-0511">Multifunctional enzyme</keyword>
<protein>
    <submittedName>
        <fullName evidence="15">Fusaridione A synthetase fsdS</fullName>
    </submittedName>
</protein>
<feature type="domain" description="Carrier" evidence="12">
    <location>
        <begin position="2392"/>
        <end position="2478"/>
    </location>
</feature>
<evidence type="ECO:0000259" key="14">
    <source>
        <dbReference type="PROSITE" id="PS52019"/>
    </source>
</evidence>
<dbReference type="GO" id="GO:0031177">
    <property type="term" value="F:phosphopantetheine binding"/>
    <property type="evidence" value="ECO:0007669"/>
    <property type="project" value="InterPro"/>
</dbReference>
<dbReference type="GO" id="GO:0009403">
    <property type="term" value="P:toxin biosynthetic process"/>
    <property type="evidence" value="ECO:0007669"/>
    <property type="project" value="UniProtKB-ARBA"/>
</dbReference>
<dbReference type="SUPFAM" id="SSF52777">
    <property type="entry name" value="CoA-dependent acyltransferases"/>
    <property type="match status" value="2"/>
</dbReference>
<dbReference type="GO" id="GO:0016874">
    <property type="term" value="F:ligase activity"/>
    <property type="evidence" value="ECO:0007669"/>
    <property type="project" value="UniProtKB-KW"/>
</dbReference>
<dbReference type="SUPFAM" id="SSF55048">
    <property type="entry name" value="Probable ACP-binding domain of malonyl-CoA ACP transacylase"/>
    <property type="match status" value="1"/>
</dbReference>
<dbReference type="InterPro" id="IPR020807">
    <property type="entry name" value="PKS_DH"/>
</dbReference>
<evidence type="ECO:0000256" key="11">
    <source>
        <dbReference type="SAM" id="MobiDB-lite"/>
    </source>
</evidence>
<dbReference type="PROSITE" id="PS52019">
    <property type="entry name" value="PKS_MFAS_DH"/>
    <property type="match status" value="1"/>
</dbReference>
<organism evidence="15 16">
    <name type="scientific">Colletotrichum fructicola (strain Nara gc5)</name>
    <name type="common">Anthracnose fungus</name>
    <name type="synonym">Colletotrichum gloeosporioides (strain Nara gc5)</name>
    <dbReference type="NCBI Taxonomy" id="1213859"/>
    <lineage>
        <taxon>Eukaryota</taxon>
        <taxon>Fungi</taxon>
        <taxon>Dikarya</taxon>
        <taxon>Ascomycota</taxon>
        <taxon>Pezizomycotina</taxon>
        <taxon>Sordariomycetes</taxon>
        <taxon>Hypocreomycetidae</taxon>
        <taxon>Glomerellales</taxon>
        <taxon>Glomerellaceae</taxon>
        <taxon>Colletotrichum</taxon>
        <taxon>Colletotrichum gloeosporioides species complex</taxon>
    </lineage>
</organism>
<dbReference type="EMBL" id="ANPB02000012">
    <property type="protein sequence ID" value="KAF4473646.1"/>
    <property type="molecule type" value="Genomic_DNA"/>
</dbReference>
<dbReference type="Gene3D" id="3.40.50.12780">
    <property type="entry name" value="N-terminal domain of ligase-like"/>
    <property type="match status" value="1"/>
</dbReference>
<dbReference type="PROSITE" id="PS00012">
    <property type="entry name" value="PHOSPHOPANTETHEINE"/>
    <property type="match status" value="1"/>
</dbReference>
<dbReference type="InterPro" id="IPR045851">
    <property type="entry name" value="AMP-bd_C_sf"/>
</dbReference>
<dbReference type="Gene3D" id="3.40.50.720">
    <property type="entry name" value="NAD(P)-binding Rossmann-like Domain"/>
    <property type="match status" value="2"/>
</dbReference>
<evidence type="ECO:0000256" key="4">
    <source>
        <dbReference type="ARBA" id="ARBA00022603"/>
    </source>
</evidence>
<keyword evidence="7" id="KW-0560">Oxidoreductase</keyword>
<dbReference type="InterPro" id="IPR010071">
    <property type="entry name" value="AA_adenyl_dom"/>
</dbReference>
<dbReference type="Pfam" id="PF00668">
    <property type="entry name" value="Condensation"/>
    <property type="match status" value="1"/>
</dbReference>
<name>A0A7J6IBQ7_COLFN</name>
<feature type="domain" description="PKS/mFAS DH" evidence="14">
    <location>
        <begin position="949"/>
        <end position="1255"/>
    </location>
</feature>
<dbReference type="Gene3D" id="3.30.559.30">
    <property type="entry name" value="Nonribosomal peptide synthetase, condensation domain"/>
    <property type="match status" value="1"/>
</dbReference>
<dbReference type="Gene3D" id="3.40.47.10">
    <property type="match status" value="1"/>
</dbReference>
<dbReference type="InterPro" id="IPR050091">
    <property type="entry name" value="PKS_NRPS_Biosynth_Enz"/>
</dbReference>
<dbReference type="SMART" id="SM00825">
    <property type="entry name" value="PKS_KS"/>
    <property type="match status" value="1"/>
</dbReference>
<dbReference type="InterPro" id="IPR049900">
    <property type="entry name" value="PKS_mFAS_DH"/>
</dbReference>
<dbReference type="GO" id="GO:0008168">
    <property type="term" value="F:methyltransferase activity"/>
    <property type="evidence" value="ECO:0007669"/>
    <property type="project" value="UniProtKB-KW"/>
</dbReference>
<dbReference type="SMART" id="SM00822">
    <property type="entry name" value="PKS_KR"/>
    <property type="match status" value="1"/>
</dbReference>
<dbReference type="InParanoid" id="A0A7J6IBQ7"/>
<dbReference type="PANTHER" id="PTHR43775:SF20">
    <property type="entry name" value="HYBRID PKS-NRPS SYNTHETASE APDA"/>
    <property type="match status" value="1"/>
</dbReference>
<dbReference type="InterPro" id="IPR036736">
    <property type="entry name" value="ACP-like_sf"/>
</dbReference>
<feature type="region of interest" description="C-terminal hotdog fold" evidence="10">
    <location>
        <begin position="1100"/>
        <end position="1255"/>
    </location>
</feature>
<evidence type="ECO:0000256" key="3">
    <source>
        <dbReference type="ARBA" id="ARBA00022598"/>
    </source>
</evidence>
<dbReference type="Gene3D" id="3.30.300.30">
    <property type="match status" value="1"/>
</dbReference>
<dbReference type="InterPro" id="IPR013217">
    <property type="entry name" value="Methyltransf_12"/>
</dbReference>
<evidence type="ECO:0000313" key="16">
    <source>
        <dbReference type="Proteomes" id="UP000011096"/>
    </source>
</evidence>
<dbReference type="InterPro" id="IPR009081">
    <property type="entry name" value="PP-bd_ACP"/>
</dbReference>
<dbReference type="InterPro" id="IPR029063">
    <property type="entry name" value="SAM-dependent_MTases_sf"/>
</dbReference>
<dbReference type="PROSITE" id="PS50075">
    <property type="entry name" value="CARRIER"/>
    <property type="match status" value="2"/>
</dbReference>
<dbReference type="PANTHER" id="PTHR43775">
    <property type="entry name" value="FATTY ACID SYNTHASE"/>
    <property type="match status" value="1"/>
</dbReference>
<dbReference type="GO" id="GO:0004312">
    <property type="term" value="F:fatty acid synthase activity"/>
    <property type="evidence" value="ECO:0007669"/>
    <property type="project" value="TreeGrafter"/>
</dbReference>
<dbReference type="InterPro" id="IPR006162">
    <property type="entry name" value="Ppantetheine_attach_site"/>
</dbReference>
<dbReference type="Pfam" id="PF00109">
    <property type="entry name" value="ketoacyl-synt"/>
    <property type="match status" value="1"/>
</dbReference>
<dbReference type="Pfam" id="PF00550">
    <property type="entry name" value="PP-binding"/>
    <property type="match status" value="1"/>
</dbReference>
<dbReference type="GO" id="GO:0004315">
    <property type="term" value="F:3-oxoacyl-[acyl-carrier-protein] synthase activity"/>
    <property type="evidence" value="ECO:0007669"/>
    <property type="project" value="InterPro"/>
</dbReference>
<dbReference type="InterPro" id="IPR016035">
    <property type="entry name" value="Acyl_Trfase/lysoPLipase"/>
</dbReference>
<dbReference type="OrthoDB" id="329835at2759"/>
<dbReference type="InterPro" id="IPR049551">
    <property type="entry name" value="PKS_DH_C"/>
</dbReference>
<dbReference type="PROSITE" id="PS00606">
    <property type="entry name" value="KS3_1"/>
    <property type="match status" value="1"/>
</dbReference>
<dbReference type="GO" id="GO:0016491">
    <property type="term" value="F:oxidoreductase activity"/>
    <property type="evidence" value="ECO:0007669"/>
    <property type="project" value="UniProtKB-KW"/>
</dbReference>
<dbReference type="Gene3D" id="3.40.366.10">
    <property type="entry name" value="Malonyl-Coenzyme A Acyl Carrier Protein, domain 2"/>
    <property type="match status" value="1"/>
</dbReference>
<dbReference type="InterPro" id="IPR042104">
    <property type="entry name" value="PKS_dehydratase_sf"/>
</dbReference>
<keyword evidence="1" id="KW-0596">Phosphopantetheine</keyword>
<evidence type="ECO:0000256" key="5">
    <source>
        <dbReference type="ARBA" id="ARBA00022679"/>
    </source>
</evidence>
<dbReference type="NCBIfam" id="TIGR01733">
    <property type="entry name" value="AA-adenyl-dom"/>
    <property type="match status" value="1"/>
</dbReference>
<evidence type="ECO:0000256" key="9">
    <source>
        <dbReference type="ARBA" id="ARBA00029443"/>
    </source>
</evidence>
<dbReference type="SUPFAM" id="SSF56801">
    <property type="entry name" value="Acetyl-CoA synthetase-like"/>
    <property type="match status" value="1"/>
</dbReference>
<dbReference type="Gene3D" id="3.10.129.110">
    <property type="entry name" value="Polyketide synthase dehydratase"/>
    <property type="match status" value="1"/>
</dbReference>
<feature type="compositionally biased region" description="Low complexity" evidence="11">
    <location>
        <begin position="2513"/>
        <end position="2534"/>
    </location>
</feature>
<dbReference type="InterPro" id="IPR018201">
    <property type="entry name" value="Ketoacyl_synth_AS"/>
</dbReference>
<dbReference type="InterPro" id="IPR016039">
    <property type="entry name" value="Thiolase-like"/>
</dbReference>
<proteinExistence type="inferred from homology"/>
<evidence type="ECO:0000313" key="15">
    <source>
        <dbReference type="EMBL" id="KAF4473646.1"/>
    </source>
</evidence>
<dbReference type="FunFam" id="3.40.47.10:FF:000019">
    <property type="entry name" value="Polyketide synthase type I"/>
    <property type="match status" value="1"/>
</dbReference>